<organism evidence="2">
    <name type="scientific">Opuntia streptacantha</name>
    <name type="common">Prickly pear cactus</name>
    <name type="synonym">Opuntia cardona</name>
    <dbReference type="NCBI Taxonomy" id="393608"/>
    <lineage>
        <taxon>Eukaryota</taxon>
        <taxon>Viridiplantae</taxon>
        <taxon>Streptophyta</taxon>
        <taxon>Embryophyta</taxon>
        <taxon>Tracheophyta</taxon>
        <taxon>Spermatophyta</taxon>
        <taxon>Magnoliopsida</taxon>
        <taxon>eudicotyledons</taxon>
        <taxon>Gunneridae</taxon>
        <taxon>Pentapetalae</taxon>
        <taxon>Caryophyllales</taxon>
        <taxon>Cactineae</taxon>
        <taxon>Cactaceae</taxon>
        <taxon>Opuntioideae</taxon>
        <taxon>Opuntia</taxon>
    </lineage>
</organism>
<sequence length="105" mass="11342">MSPTYFKLALLGLLLLTVAVPISARIPIGSNIIITGEMIAEKGSTGKWDGEEVPTREGVRGCVGEFGQCGPDPRYWCCDDLSCEPLITWGSVEFKCIPVPAVRVD</sequence>
<dbReference type="EMBL" id="GISG01133742">
    <property type="protein sequence ID" value="MBA4643443.1"/>
    <property type="molecule type" value="Transcribed_RNA"/>
</dbReference>
<name>A0A7C9DLK1_OPUST</name>
<accession>A0A7C9DLK1</accession>
<reference evidence="2" key="2">
    <citation type="submission" date="2020-07" db="EMBL/GenBank/DDBJ databases">
        <authorList>
            <person name="Vera ALvarez R."/>
            <person name="Arias-Moreno D.M."/>
            <person name="Jimenez-Jacinto V."/>
            <person name="Jimenez-Bremont J.F."/>
            <person name="Swaminathan K."/>
            <person name="Moose S.P."/>
            <person name="Guerrero-Gonzalez M.L."/>
            <person name="Marino-Ramirez L."/>
            <person name="Landsman D."/>
            <person name="Rodriguez-Kessler M."/>
            <person name="Delgado-Sanchez P."/>
        </authorList>
    </citation>
    <scope>NUCLEOTIDE SEQUENCE</scope>
    <source>
        <tissue evidence="2">Cladode</tissue>
    </source>
</reference>
<evidence type="ECO:0000256" key="1">
    <source>
        <dbReference type="SAM" id="SignalP"/>
    </source>
</evidence>
<keyword evidence="1" id="KW-0732">Signal</keyword>
<protein>
    <submittedName>
        <fullName evidence="2">Uncharacterized protein</fullName>
    </submittedName>
</protein>
<evidence type="ECO:0000313" key="2">
    <source>
        <dbReference type="EMBL" id="MBA4643443.1"/>
    </source>
</evidence>
<dbReference type="AlphaFoldDB" id="A0A7C9DLK1"/>
<feature type="chain" id="PRO_5028423097" evidence="1">
    <location>
        <begin position="25"/>
        <end position="105"/>
    </location>
</feature>
<reference evidence="2" key="1">
    <citation type="journal article" date="2013" name="J. Plant Res.">
        <title>Effect of fungi and light on seed germination of three Opuntia species from semiarid lands of central Mexico.</title>
        <authorList>
            <person name="Delgado-Sanchez P."/>
            <person name="Jimenez-Bremont J.F."/>
            <person name="Guerrero-Gonzalez Mde L."/>
            <person name="Flores J."/>
        </authorList>
    </citation>
    <scope>NUCLEOTIDE SEQUENCE</scope>
    <source>
        <tissue evidence="2">Cladode</tissue>
    </source>
</reference>
<feature type="signal peptide" evidence="1">
    <location>
        <begin position="1"/>
        <end position="24"/>
    </location>
</feature>
<proteinExistence type="predicted"/>